<dbReference type="OrthoDB" id="9785015at2"/>
<evidence type="ECO:0000313" key="1">
    <source>
        <dbReference type="EMBL" id="CCH90830.1"/>
    </source>
</evidence>
<dbReference type="PROSITE" id="PS51257">
    <property type="entry name" value="PROKAR_LIPOPROTEIN"/>
    <property type="match status" value="1"/>
</dbReference>
<gene>
    <name evidence="1" type="ordered locus">MODMU_5457</name>
</gene>
<sequence>MRWAAFLAVLALAGCGADDAPAEELTGTVTVLADTSLTGVFTELGQQLEDDHPGLDVQFEFGASADLAQRLTDGTPADVFASAGTDPMDVVTNNGIVSTAPTLFATDDRTGDLVGYPICLLTDADNPDGALAFVELVVSDTGQ</sequence>
<dbReference type="AlphaFoldDB" id="I4F5B7"/>
<protein>
    <submittedName>
        <fullName evidence="1">Molybdenum ABC transporter, periplasmic molybdate-binding protein</fullName>
    </submittedName>
</protein>
<dbReference type="EMBL" id="FO203431">
    <property type="protein sequence ID" value="CCH90830.1"/>
    <property type="molecule type" value="Genomic_DNA"/>
</dbReference>
<dbReference type="KEGG" id="mmar:MODMU_5457"/>
<dbReference type="PANTHER" id="PTHR30632:SF0">
    <property type="entry name" value="SULFATE-BINDING PROTEIN"/>
    <property type="match status" value="1"/>
</dbReference>
<name>I4F5B7_MODI5</name>
<evidence type="ECO:0000313" key="2">
    <source>
        <dbReference type="Proteomes" id="UP000006461"/>
    </source>
</evidence>
<dbReference type="eggNOG" id="COG0725">
    <property type="taxonomic scope" value="Bacteria"/>
</dbReference>
<dbReference type="SUPFAM" id="SSF53850">
    <property type="entry name" value="Periplasmic binding protein-like II"/>
    <property type="match status" value="1"/>
</dbReference>
<dbReference type="GO" id="GO:0015689">
    <property type="term" value="P:molybdate ion transport"/>
    <property type="evidence" value="ECO:0007669"/>
    <property type="project" value="TreeGrafter"/>
</dbReference>
<dbReference type="GO" id="GO:0030973">
    <property type="term" value="F:molybdate ion binding"/>
    <property type="evidence" value="ECO:0007669"/>
    <property type="project" value="TreeGrafter"/>
</dbReference>
<accession>I4F5B7</accession>
<dbReference type="STRING" id="477641.MODMU_5457"/>
<dbReference type="PANTHER" id="PTHR30632">
    <property type="entry name" value="MOLYBDATE-BINDING PERIPLASMIC PROTEIN"/>
    <property type="match status" value="1"/>
</dbReference>
<keyword evidence="2" id="KW-1185">Reference proteome</keyword>
<dbReference type="Pfam" id="PF13531">
    <property type="entry name" value="SBP_bac_11"/>
    <property type="match status" value="1"/>
</dbReference>
<dbReference type="HOGENOM" id="CLU_1803987_0_0_11"/>
<reference evidence="1 2" key="1">
    <citation type="journal article" date="2012" name="J. Bacteriol.">
        <title>Genome Sequence of Radiation-Resistant Modestobacter marinus Strain BC501, a Representative Actinobacterium That Thrives on Calcareous Stone Surfaces.</title>
        <authorList>
            <person name="Normand P."/>
            <person name="Gury J."/>
            <person name="Pujic P."/>
            <person name="Chouaia B."/>
            <person name="Crotti E."/>
            <person name="Brusetti L."/>
            <person name="Daffonchio D."/>
            <person name="Vacherie B."/>
            <person name="Barbe V."/>
            <person name="Medigue C."/>
            <person name="Calteau A."/>
            <person name="Ghodhbane-Gtari F."/>
            <person name="Essoussi I."/>
            <person name="Nouioui I."/>
            <person name="Abbassi-Ghozzi I."/>
            <person name="Gtari M."/>
        </authorList>
    </citation>
    <scope>NUCLEOTIDE SEQUENCE [LARGE SCALE GENOMIC DNA]</scope>
    <source>
        <strain evidence="2">BC 501</strain>
    </source>
</reference>
<dbReference type="Gene3D" id="3.40.190.10">
    <property type="entry name" value="Periplasmic binding protein-like II"/>
    <property type="match status" value="1"/>
</dbReference>
<proteinExistence type="predicted"/>
<dbReference type="Proteomes" id="UP000006461">
    <property type="component" value="Chromosome"/>
</dbReference>
<dbReference type="InterPro" id="IPR050682">
    <property type="entry name" value="ModA/WtpA"/>
</dbReference>
<organism evidence="1 2">
    <name type="scientific">Modestobacter italicus (strain DSM 44449 / CECT 9708 / BC 501)</name>
    <dbReference type="NCBI Taxonomy" id="2732864"/>
    <lineage>
        <taxon>Bacteria</taxon>
        <taxon>Bacillati</taxon>
        <taxon>Actinomycetota</taxon>
        <taxon>Actinomycetes</taxon>
        <taxon>Geodermatophilales</taxon>
        <taxon>Geodermatophilaceae</taxon>
        <taxon>Modestobacter</taxon>
    </lineage>
</organism>